<dbReference type="OrthoDB" id="10035043at2759"/>
<dbReference type="AlphaFoldDB" id="A0A1W4XGD4"/>
<keyword evidence="6 8" id="KW-0472">Membrane</keyword>
<dbReference type="FunCoup" id="A0A1W4XGD4">
    <property type="interactions" value="1111"/>
</dbReference>
<proteinExistence type="inferred from homology"/>
<feature type="transmembrane region" description="Helical" evidence="8">
    <location>
        <begin position="44"/>
        <end position="65"/>
    </location>
</feature>
<feature type="transmembrane region" description="Helical" evidence="8">
    <location>
        <begin position="112"/>
        <end position="133"/>
    </location>
</feature>
<dbReference type="GO" id="GO:0046964">
    <property type="term" value="F:3'-phosphoadenosine 5'-phosphosulfate transmembrane transporter activity"/>
    <property type="evidence" value="ECO:0007669"/>
    <property type="project" value="TreeGrafter"/>
</dbReference>
<evidence type="ECO:0000256" key="2">
    <source>
        <dbReference type="ARBA" id="ARBA00010694"/>
    </source>
</evidence>
<evidence type="ECO:0000256" key="3">
    <source>
        <dbReference type="ARBA" id="ARBA00022448"/>
    </source>
</evidence>
<dbReference type="RefSeq" id="XP_018331518.1">
    <property type="nucleotide sequence ID" value="XM_018476016.1"/>
</dbReference>
<evidence type="ECO:0000256" key="8">
    <source>
        <dbReference type="SAM" id="Phobius"/>
    </source>
</evidence>
<comment type="similarity">
    <text evidence="2">Belongs to the nucleotide-sugar transporter family. SLC35B subfamily.</text>
</comment>
<protein>
    <recommendedName>
        <fullName evidence="7">Adenosine 3'-phospho 5'-phosphosulfate transporter 1</fullName>
    </recommendedName>
</protein>
<feature type="transmembrane region" description="Helical" evidence="8">
    <location>
        <begin position="7"/>
        <end position="24"/>
    </location>
</feature>
<feature type="transmembrane region" description="Helical" evidence="8">
    <location>
        <begin position="311"/>
        <end position="329"/>
    </location>
</feature>
<sequence>MAKYVPETIISVTILLTVGLLLLINKSFSELKLLQKLLPEYSWLIHGIQNILGYSTVFIPGYLIFKYTRKINYLERPGNTTFSFIIRACFGYEELPDHTTASPVLATPNKGLLYDAFLLTFYFLGLQVSYLVWGVLQEKVMTQDYTNSLGEKGRFKDSQFLVFVNRILAFTLSGLIIACTRQPRHKAPLYKYVYCSFSNIMSSWCQYEALKYVSFPHQVLAKAAKTIPVMIMGKIVSKTTYEFYEYVTASILSLGMLFFMLNSGDENNGSRTTTFFGILLLCSYVIFDSFTSNWQGVLFKQYGMSSLQMMCAINLFSCTFTAVSLLQQGSLISSFNFMTQFPKFCFDCVLLSVCSAGGQLFIFKTISTFGPLVFAIITTIRQGFSILLSCVIYHHKISLFGVFGIFLVFLSIFLRIYCSYRIRKRKKPIVG</sequence>
<dbReference type="InterPro" id="IPR013657">
    <property type="entry name" value="SCL35B1-4/HUT1"/>
</dbReference>
<dbReference type="Pfam" id="PF08449">
    <property type="entry name" value="UAA"/>
    <property type="match status" value="1"/>
</dbReference>
<comment type="subcellular location">
    <subcellularLocation>
        <location evidence="1">Membrane</location>
        <topology evidence="1">Multi-pass membrane protein</topology>
    </subcellularLocation>
</comment>
<evidence type="ECO:0000313" key="9">
    <source>
        <dbReference type="Proteomes" id="UP000192223"/>
    </source>
</evidence>
<evidence type="ECO:0000256" key="7">
    <source>
        <dbReference type="ARBA" id="ARBA00039668"/>
    </source>
</evidence>
<organism evidence="9 10">
    <name type="scientific">Agrilus planipennis</name>
    <name type="common">Emerald ash borer</name>
    <name type="synonym">Agrilus marcopoli</name>
    <dbReference type="NCBI Taxonomy" id="224129"/>
    <lineage>
        <taxon>Eukaryota</taxon>
        <taxon>Metazoa</taxon>
        <taxon>Ecdysozoa</taxon>
        <taxon>Arthropoda</taxon>
        <taxon>Hexapoda</taxon>
        <taxon>Insecta</taxon>
        <taxon>Pterygota</taxon>
        <taxon>Neoptera</taxon>
        <taxon>Endopterygota</taxon>
        <taxon>Coleoptera</taxon>
        <taxon>Polyphaga</taxon>
        <taxon>Elateriformia</taxon>
        <taxon>Buprestoidea</taxon>
        <taxon>Buprestidae</taxon>
        <taxon>Agrilinae</taxon>
        <taxon>Agrilus</taxon>
    </lineage>
</organism>
<evidence type="ECO:0000313" key="10">
    <source>
        <dbReference type="RefSeq" id="XP_018331518.1"/>
    </source>
</evidence>
<name>A0A1W4XGD4_AGRPL</name>
<dbReference type="InParanoid" id="A0A1W4XGD4"/>
<dbReference type="PANTHER" id="PTHR10778">
    <property type="entry name" value="SOLUTE CARRIER FAMILY 35 MEMBER B"/>
    <property type="match status" value="1"/>
</dbReference>
<dbReference type="GeneID" id="108741273"/>
<feature type="transmembrane region" description="Helical" evidence="8">
    <location>
        <begin position="400"/>
        <end position="418"/>
    </location>
</feature>
<feature type="transmembrane region" description="Helical" evidence="8">
    <location>
        <begin position="273"/>
        <end position="290"/>
    </location>
</feature>
<evidence type="ECO:0000256" key="6">
    <source>
        <dbReference type="ARBA" id="ARBA00023136"/>
    </source>
</evidence>
<keyword evidence="3" id="KW-0813">Transport</keyword>
<dbReference type="STRING" id="224129.A0A1W4XGD4"/>
<dbReference type="KEGG" id="apln:108741273"/>
<dbReference type="GO" id="GO:0005789">
    <property type="term" value="C:endoplasmic reticulum membrane"/>
    <property type="evidence" value="ECO:0007669"/>
    <property type="project" value="TreeGrafter"/>
</dbReference>
<feature type="transmembrane region" description="Helical" evidence="8">
    <location>
        <begin position="341"/>
        <end position="363"/>
    </location>
</feature>
<gene>
    <name evidence="10" type="primary">LOC108741273</name>
</gene>
<keyword evidence="9" id="KW-1185">Reference proteome</keyword>
<feature type="transmembrane region" description="Helical" evidence="8">
    <location>
        <begin position="243"/>
        <end position="261"/>
    </location>
</feature>
<evidence type="ECO:0000256" key="4">
    <source>
        <dbReference type="ARBA" id="ARBA00022692"/>
    </source>
</evidence>
<reference evidence="10" key="1">
    <citation type="submission" date="2025-08" db="UniProtKB">
        <authorList>
            <consortium name="RefSeq"/>
        </authorList>
    </citation>
    <scope>IDENTIFICATION</scope>
    <source>
        <tissue evidence="10">Entire body</tissue>
    </source>
</reference>
<keyword evidence="5 8" id="KW-1133">Transmembrane helix</keyword>
<accession>A0A1W4XGD4</accession>
<feature type="transmembrane region" description="Helical" evidence="8">
    <location>
        <begin position="160"/>
        <end position="179"/>
    </location>
</feature>
<dbReference type="Proteomes" id="UP000192223">
    <property type="component" value="Unplaced"/>
</dbReference>
<evidence type="ECO:0000256" key="1">
    <source>
        <dbReference type="ARBA" id="ARBA00004141"/>
    </source>
</evidence>
<dbReference type="GO" id="GO:0000139">
    <property type="term" value="C:Golgi membrane"/>
    <property type="evidence" value="ECO:0007669"/>
    <property type="project" value="TreeGrafter"/>
</dbReference>
<evidence type="ECO:0000256" key="5">
    <source>
        <dbReference type="ARBA" id="ARBA00022989"/>
    </source>
</evidence>
<feature type="transmembrane region" description="Helical" evidence="8">
    <location>
        <begin position="372"/>
        <end position="394"/>
    </location>
</feature>
<dbReference type="PANTHER" id="PTHR10778:SF13">
    <property type="entry name" value="ADENOSINE 3'-PHOSPHO 5'-PHOSPHOSULFATE TRANSPORTER 1"/>
    <property type="match status" value="1"/>
</dbReference>
<keyword evidence="4 8" id="KW-0812">Transmembrane</keyword>